<reference evidence="5" key="1">
    <citation type="submission" date="2020-10" db="EMBL/GenBank/DDBJ databases">
        <title>Sequencing the genomes of 1000 actinobacteria strains.</title>
        <authorList>
            <person name="Klenk H.-P."/>
        </authorList>
    </citation>
    <scope>NUCLEOTIDE SEQUENCE</scope>
    <source>
        <strain evidence="5">DSM 45354</strain>
    </source>
</reference>
<feature type="domain" description="CoA carboxyltransferase C-terminal" evidence="4">
    <location>
        <begin position="298"/>
        <end position="530"/>
    </location>
</feature>
<dbReference type="GO" id="GO:0003989">
    <property type="term" value="F:acetyl-CoA carboxylase activity"/>
    <property type="evidence" value="ECO:0007669"/>
    <property type="project" value="UniProtKB-ARBA"/>
</dbReference>
<dbReference type="PROSITE" id="PS50989">
    <property type="entry name" value="COA_CT_CTER"/>
    <property type="match status" value="1"/>
</dbReference>
<comment type="similarity">
    <text evidence="1">Belongs to the AccD/PCCB family.</text>
</comment>
<feature type="region of interest" description="Disordered" evidence="2">
    <location>
        <begin position="1"/>
        <end position="31"/>
    </location>
</feature>
<dbReference type="FunFam" id="3.90.226.10:FF:000017">
    <property type="entry name" value="Propionyl-CoA carboxylase subunit beta 5"/>
    <property type="match status" value="1"/>
</dbReference>
<accession>A0A927N378</accession>
<organism evidence="5 6">
    <name type="scientific">Actinopolymorpha pittospori</name>
    <dbReference type="NCBI Taxonomy" id="648752"/>
    <lineage>
        <taxon>Bacteria</taxon>
        <taxon>Bacillati</taxon>
        <taxon>Actinomycetota</taxon>
        <taxon>Actinomycetes</taxon>
        <taxon>Propionibacteriales</taxon>
        <taxon>Actinopolymorphaceae</taxon>
        <taxon>Actinopolymorpha</taxon>
    </lineage>
</organism>
<evidence type="ECO:0000313" key="6">
    <source>
        <dbReference type="Proteomes" id="UP000638648"/>
    </source>
</evidence>
<evidence type="ECO:0000256" key="2">
    <source>
        <dbReference type="SAM" id="MobiDB-lite"/>
    </source>
</evidence>
<proteinExistence type="inferred from homology"/>
<evidence type="ECO:0000259" key="3">
    <source>
        <dbReference type="PROSITE" id="PS50980"/>
    </source>
</evidence>
<feature type="compositionally biased region" description="Basic and acidic residues" evidence="2">
    <location>
        <begin position="8"/>
        <end position="19"/>
    </location>
</feature>
<comment type="caution">
    <text evidence="5">The sequence shown here is derived from an EMBL/GenBank/DDBJ whole genome shotgun (WGS) entry which is preliminary data.</text>
</comment>
<dbReference type="InterPro" id="IPR051047">
    <property type="entry name" value="AccD/PCCB"/>
</dbReference>
<dbReference type="AlphaFoldDB" id="A0A927N378"/>
<sequence>MGAGQPESAREQGAERSDPPEESPNGAVDIHSTAGKLADLEQRLGQAVHAGSARAIERQHARGKLTARERIELLLDEGSFVELDEFARHRSTNFGLEGNRPYGDGVVSGFGTIAGRQVCVFSQDFTVFGGSLGEVYGEKIVKVMDLALKTGCPIIGINEGSGARIQEGVASLGLYGEIFRRNTLASGVIPQISMIMGTCAGGHVYSPALTDVTVMVDQTSHMFITGPGVIKTVTGEDVSFEDLGGALAHNTKSGNAHYLASDEQDAVDWVKALLSYLPQNNLEEPPAYDEEPVIEVTEQDRELDTLIPDSANQPYDMHTVIEHVLDDGEFLELHPLFAPNIVCGFGRVDGRSVGVVGNQPLQFAGCLDIDASEKAARFVRTCDAFNIPILTFVDVPGFLPGTDQEWNGIIRRGAKLIYAYAEATVPLVTVITRKAYGGAYDVMGSKHLGADVNLAWPTAQIAVMGAQGAVEILYRKELAKAEDPAGMRAKFVQEYEDTLANPYVAAERGYVDAVIHPHETRAEILRALRLLRTKRETMPPRKHGNIPL</sequence>
<feature type="domain" description="CoA carboxyltransferase N-terminal" evidence="3">
    <location>
        <begin position="33"/>
        <end position="289"/>
    </location>
</feature>
<name>A0A927N378_9ACTN</name>
<keyword evidence="6" id="KW-1185">Reference proteome</keyword>
<dbReference type="PROSITE" id="PS50980">
    <property type="entry name" value="COA_CT_NTER"/>
    <property type="match status" value="1"/>
</dbReference>
<dbReference type="FunFam" id="3.90.226.10:FF:000016">
    <property type="entry name" value="Propionyl-CoA carboxylase, beta subunit"/>
    <property type="match status" value="1"/>
</dbReference>
<dbReference type="Pfam" id="PF01039">
    <property type="entry name" value="Carboxyl_trans"/>
    <property type="match status" value="1"/>
</dbReference>
<dbReference type="InterPro" id="IPR011762">
    <property type="entry name" value="COA_CT_N"/>
</dbReference>
<dbReference type="GO" id="GO:0004658">
    <property type="term" value="F:propionyl-CoA carboxylase activity"/>
    <property type="evidence" value="ECO:0007669"/>
    <property type="project" value="UniProtKB-EC"/>
</dbReference>
<gene>
    <name evidence="5" type="ORF">HEB94_004613</name>
</gene>
<dbReference type="EMBL" id="JADBEM010000001">
    <property type="protein sequence ID" value="MBE1607765.1"/>
    <property type="molecule type" value="Genomic_DNA"/>
</dbReference>
<dbReference type="PANTHER" id="PTHR43842:SF2">
    <property type="entry name" value="PROPIONYL-COA CARBOXYLASE BETA CHAIN, MITOCHONDRIAL"/>
    <property type="match status" value="1"/>
</dbReference>
<keyword evidence="5" id="KW-0436">Ligase</keyword>
<evidence type="ECO:0000256" key="1">
    <source>
        <dbReference type="ARBA" id="ARBA00006102"/>
    </source>
</evidence>
<dbReference type="InterPro" id="IPR034733">
    <property type="entry name" value="AcCoA_carboxyl_beta"/>
</dbReference>
<dbReference type="RefSeq" id="WP_202896478.1">
    <property type="nucleotide sequence ID" value="NZ_BAABJL010000040.1"/>
</dbReference>
<dbReference type="Proteomes" id="UP000638648">
    <property type="component" value="Unassembled WGS sequence"/>
</dbReference>
<dbReference type="SUPFAM" id="SSF52096">
    <property type="entry name" value="ClpP/crotonase"/>
    <property type="match status" value="2"/>
</dbReference>
<dbReference type="GO" id="GO:0009317">
    <property type="term" value="C:acetyl-CoA carboxylase complex"/>
    <property type="evidence" value="ECO:0007669"/>
    <property type="project" value="TreeGrafter"/>
</dbReference>
<dbReference type="PANTHER" id="PTHR43842">
    <property type="entry name" value="PROPIONYL-COA CARBOXYLASE BETA CHAIN"/>
    <property type="match status" value="1"/>
</dbReference>
<dbReference type="InterPro" id="IPR011763">
    <property type="entry name" value="COA_CT_C"/>
</dbReference>
<dbReference type="InterPro" id="IPR029045">
    <property type="entry name" value="ClpP/crotonase-like_dom_sf"/>
</dbReference>
<dbReference type="Gene3D" id="3.90.226.10">
    <property type="entry name" value="2-enoyl-CoA Hydratase, Chain A, domain 1"/>
    <property type="match status" value="2"/>
</dbReference>
<protein>
    <submittedName>
        <fullName evidence="5">Propionyl-CoA carboxylase beta chain</fullName>
        <ecNumber evidence="5">6.4.1.3</ecNumber>
    </submittedName>
</protein>
<dbReference type="GO" id="GO:0015977">
    <property type="term" value="P:carbon fixation"/>
    <property type="evidence" value="ECO:0007669"/>
    <property type="project" value="UniProtKB-ARBA"/>
</dbReference>
<evidence type="ECO:0000313" key="5">
    <source>
        <dbReference type="EMBL" id="MBE1607765.1"/>
    </source>
</evidence>
<dbReference type="EC" id="6.4.1.3" evidence="5"/>
<evidence type="ECO:0000259" key="4">
    <source>
        <dbReference type="PROSITE" id="PS50989"/>
    </source>
</evidence>